<dbReference type="PROSITE" id="PS01047">
    <property type="entry name" value="HMA_1"/>
    <property type="match status" value="2"/>
</dbReference>
<comment type="caution">
    <text evidence="20">The sequence shown here is derived from an EMBL/GenBank/DDBJ whole genome shotgun (WGS) entry which is preliminary data.</text>
</comment>
<organism evidence="20 21">
    <name type="scientific">Parathalassolituus penaei</name>
    <dbReference type="NCBI Taxonomy" id="2997323"/>
    <lineage>
        <taxon>Bacteria</taxon>
        <taxon>Pseudomonadati</taxon>
        <taxon>Pseudomonadota</taxon>
        <taxon>Gammaproteobacteria</taxon>
        <taxon>Oceanospirillales</taxon>
        <taxon>Oceanospirillaceae</taxon>
        <taxon>Parathalassolituus</taxon>
    </lineage>
</organism>
<feature type="transmembrane region" description="Helical" evidence="18">
    <location>
        <begin position="264"/>
        <end position="283"/>
    </location>
</feature>
<dbReference type="SFLD" id="SFLDS00003">
    <property type="entry name" value="Haloacid_Dehalogenase"/>
    <property type="match status" value="1"/>
</dbReference>
<keyword evidence="14" id="KW-0406">Ion transport</keyword>
<keyword evidence="4 18" id="KW-0812">Transmembrane</keyword>
<keyword evidence="12 18" id="KW-1133">Transmembrane helix</keyword>
<evidence type="ECO:0000256" key="13">
    <source>
        <dbReference type="ARBA" id="ARBA00023008"/>
    </source>
</evidence>
<evidence type="ECO:0000313" key="21">
    <source>
        <dbReference type="Proteomes" id="UP001150830"/>
    </source>
</evidence>
<gene>
    <name evidence="20" type="ORF">OUO13_16185</name>
</gene>
<dbReference type="InterPro" id="IPR023214">
    <property type="entry name" value="HAD_sf"/>
</dbReference>
<dbReference type="SFLD" id="SFLDF00027">
    <property type="entry name" value="p-type_atpase"/>
    <property type="match status" value="1"/>
</dbReference>
<dbReference type="PRINTS" id="PR00943">
    <property type="entry name" value="CUATPASE"/>
</dbReference>
<dbReference type="InterPro" id="IPR017969">
    <property type="entry name" value="Heavy-metal-associated_CS"/>
</dbReference>
<evidence type="ECO:0000256" key="4">
    <source>
        <dbReference type="ARBA" id="ARBA00022692"/>
    </source>
</evidence>
<evidence type="ECO:0000256" key="10">
    <source>
        <dbReference type="ARBA" id="ARBA00022842"/>
    </source>
</evidence>
<keyword evidence="8" id="KW-0187">Copper transport</keyword>
<dbReference type="Gene3D" id="3.40.1110.10">
    <property type="entry name" value="Calcium-transporting ATPase, cytoplasmic domain N"/>
    <property type="match status" value="1"/>
</dbReference>
<evidence type="ECO:0000256" key="1">
    <source>
        <dbReference type="ARBA" id="ARBA00004127"/>
    </source>
</evidence>
<dbReference type="InterPro" id="IPR006121">
    <property type="entry name" value="HMA_dom"/>
</dbReference>
<dbReference type="PROSITE" id="PS00154">
    <property type="entry name" value="ATPASE_E1_E2"/>
    <property type="match status" value="1"/>
</dbReference>
<evidence type="ECO:0000259" key="19">
    <source>
        <dbReference type="PROSITE" id="PS50846"/>
    </source>
</evidence>
<evidence type="ECO:0000256" key="3">
    <source>
        <dbReference type="ARBA" id="ARBA00022448"/>
    </source>
</evidence>
<feature type="transmembrane region" description="Helical" evidence="18">
    <location>
        <begin position="793"/>
        <end position="813"/>
    </location>
</feature>
<evidence type="ECO:0000256" key="14">
    <source>
        <dbReference type="ARBA" id="ARBA00023065"/>
    </source>
</evidence>
<name>A0A9X3EFP8_9GAMM</name>
<dbReference type="NCBIfam" id="TIGR01494">
    <property type="entry name" value="ATPase_P-type"/>
    <property type="match status" value="1"/>
</dbReference>
<dbReference type="PANTHER" id="PTHR43520">
    <property type="entry name" value="ATP7, ISOFORM B"/>
    <property type="match status" value="1"/>
</dbReference>
<dbReference type="InterPro" id="IPR036163">
    <property type="entry name" value="HMA_dom_sf"/>
</dbReference>
<evidence type="ECO:0000256" key="12">
    <source>
        <dbReference type="ARBA" id="ARBA00022989"/>
    </source>
</evidence>
<feature type="domain" description="HMA" evidence="19">
    <location>
        <begin position="74"/>
        <end position="139"/>
    </location>
</feature>
<sequence>MSEQLPTRSIQLNIEGMTCASCVGRVERVLKNVPGVEQVSVNLATERADLLASTPVADLVRAVERTGFGVVPPQPVQLAVEGMTCASCVGRVERVLKAQPGVLNAEVNLATERALVAIEPGVATETLIKAIRKAGYDAHTVAADNNHQQRDQKLAEQQTLKRDLLTALLLTLPVFVLEMGSHMIPALHHWVMQNLGTANGWIQGILTTLVLLLPGQRFLRHGIPALLRGGPDMNSLVAVGTLSAWSYSWVSVLLPGSLPSGSAHIYFEAAAVIVTLILLGRWLEARAKGQTSAAIQHLLGMQPRTARVQRADGRVEDIEIRLLNPGDLVEIRPGERIPVDGDVVAGDSYVDESMITGEPLPVARTAGQAVVGGTLNQNGILLVRATHLGEQSVLARIVRMVEQAQGSKLPIQAMVDRVTLWFVPVVMGLALLTLLVWWALVPGVGFGQALVYAVAVLIVACPCAMGLATPTSIMVGTGRGAEAGILFRKGDALQQLQSIRMVAFDKTGTLTEGKPSLTDLHTSSRYPRKMVLALLAAIESRSEHPIARALVAAAQAEQLPLPALITFEALTGKGIRARCDDDGHSLNVELGSEHWIRSLGYPLKQFADLAHQLASEGKTPVYVVINGEPAAVFAVADPIKVDTPAALKRLHDLGLKVAMISGDHRATAEAIAIKLGIDHVVAEVLPDGKVATLKELQHQYGAVAFVGDGINDAPALAAADAGLAIGTGTDIAIEAADVVLMSGNLLAVANAIQLSKATLANIRQNLFWAFAYNSALIPLAAGVFYPFSGWSLSPAVAAGAMALSSVFVVTNALRLRRLPLPGHS</sequence>
<dbReference type="SFLD" id="SFLDG00002">
    <property type="entry name" value="C1.7:_P-type_atpase_like"/>
    <property type="match status" value="1"/>
</dbReference>
<dbReference type="CDD" id="cd00371">
    <property type="entry name" value="HMA"/>
    <property type="match status" value="2"/>
</dbReference>
<comment type="similarity">
    <text evidence="2 18">Belongs to the cation transport ATPase (P-type) (TC 3.A.3) family. Type IB subfamily.</text>
</comment>
<dbReference type="InterPro" id="IPR036412">
    <property type="entry name" value="HAD-like_sf"/>
</dbReference>
<dbReference type="InterPro" id="IPR006122">
    <property type="entry name" value="HMA_Cu_ion-bd"/>
</dbReference>
<feature type="transmembrane region" description="Helical" evidence="18">
    <location>
        <begin position="196"/>
        <end position="215"/>
    </location>
</feature>
<dbReference type="NCBIfam" id="TIGR01525">
    <property type="entry name" value="ATPase-IB_hvy"/>
    <property type="match status" value="1"/>
</dbReference>
<dbReference type="GO" id="GO:0005524">
    <property type="term" value="F:ATP binding"/>
    <property type="evidence" value="ECO:0007669"/>
    <property type="project" value="UniProtKB-UniRule"/>
</dbReference>
<keyword evidence="21" id="KW-1185">Reference proteome</keyword>
<keyword evidence="18" id="KW-1003">Cell membrane</keyword>
<evidence type="ECO:0000256" key="15">
    <source>
        <dbReference type="ARBA" id="ARBA00023136"/>
    </source>
</evidence>
<comment type="subcellular location">
    <subcellularLocation>
        <location evidence="18">Cell membrane</location>
    </subcellularLocation>
    <subcellularLocation>
        <location evidence="1">Endomembrane system</location>
        <topology evidence="1">Multi-pass membrane protein</topology>
    </subcellularLocation>
</comment>
<dbReference type="InterPro" id="IPR008250">
    <property type="entry name" value="ATPase_P-typ_transduc_dom_A_sf"/>
</dbReference>
<evidence type="ECO:0000256" key="17">
    <source>
        <dbReference type="ARBA" id="ARBA00047424"/>
    </source>
</evidence>
<dbReference type="Gene3D" id="3.30.70.100">
    <property type="match status" value="2"/>
</dbReference>
<evidence type="ECO:0000256" key="11">
    <source>
        <dbReference type="ARBA" id="ARBA00022967"/>
    </source>
</evidence>
<accession>A0A9X3EFP8</accession>
<feature type="transmembrane region" description="Helical" evidence="18">
    <location>
        <begin position="446"/>
        <end position="469"/>
    </location>
</feature>
<dbReference type="RefSeq" id="WP_283174920.1">
    <property type="nucleotide sequence ID" value="NZ_JAPNOA010000056.1"/>
</dbReference>
<evidence type="ECO:0000256" key="5">
    <source>
        <dbReference type="ARBA" id="ARBA00022723"/>
    </source>
</evidence>
<keyword evidence="15 18" id="KW-0472">Membrane</keyword>
<dbReference type="GO" id="GO:0005886">
    <property type="term" value="C:plasma membrane"/>
    <property type="evidence" value="ECO:0007669"/>
    <property type="project" value="UniProtKB-SubCell"/>
</dbReference>
<feature type="transmembrane region" description="Helical" evidence="18">
    <location>
        <begin position="164"/>
        <end position="184"/>
    </location>
</feature>
<keyword evidence="9 18" id="KW-0067">ATP-binding</keyword>
<dbReference type="CDD" id="cd02094">
    <property type="entry name" value="P-type_ATPase_Cu-like"/>
    <property type="match status" value="1"/>
</dbReference>
<dbReference type="SUPFAM" id="SSF81665">
    <property type="entry name" value="Calcium ATPase, transmembrane domain M"/>
    <property type="match status" value="1"/>
</dbReference>
<dbReference type="Pfam" id="PF00403">
    <property type="entry name" value="HMA"/>
    <property type="match status" value="2"/>
</dbReference>
<dbReference type="NCBIfam" id="TIGR00003">
    <property type="entry name" value="copper ion binding protein"/>
    <property type="match status" value="1"/>
</dbReference>
<dbReference type="PANTHER" id="PTHR43520:SF8">
    <property type="entry name" value="P-TYPE CU(+) TRANSPORTER"/>
    <property type="match status" value="1"/>
</dbReference>
<dbReference type="InterPro" id="IPR027256">
    <property type="entry name" value="P-typ_ATPase_IB"/>
</dbReference>
<feature type="domain" description="HMA" evidence="19">
    <location>
        <begin position="8"/>
        <end position="71"/>
    </location>
</feature>
<dbReference type="GO" id="GO:0012505">
    <property type="term" value="C:endomembrane system"/>
    <property type="evidence" value="ECO:0007669"/>
    <property type="project" value="UniProtKB-SubCell"/>
</dbReference>
<dbReference type="SUPFAM" id="SSF81653">
    <property type="entry name" value="Calcium ATPase, transduction domain A"/>
    <property type="match status" value="1"/>
</dbReference>
<dbReference type="PRINTS" id="PR00119">
    <property type="entry name" value="CATATPASE"/>
</dbReference>
<evidence type="ECO:0000256" key="8">
    <source>
        <dbReference type="ARBA" id="ARBA00022796"/>
    </source>
</evidence>
<dbReference type="GO" id="GO:0043682">
    <property type="term" value="F:P-type divalent copper transporter activity"/>
    <property type="evidence" value="ECO:0007669"/>
    <property type="project" value="UniProtKB-EC"/>
</dbReference>
<dbReference type="GO" id="GO:0005507">
    <property type="term" value="F:copper ion binding"/>
    <property type="evidence" value="ECO:0007669"/>
    <property type="project" value="InterPro"/>
</dbReference>
<feature type="transmembrane region" description="Helical" evidence="18">
    <location>
        <begin position="766"/>
        <end position="787"/>
    </location>
</feature>
<keyword evidence="6" id="KW-0677">Repeat</keyword>
<dbReference type="GO" id="GO:0016887">
    <property type="term" value="F:ATP hydrolysis activity"/>
    <property type="evidence" value="ECO:0007669"/>
    <property type="project" value="InterPro"/>
</dbReference>
<keyword evidence="10" id="KW-0460">Magnesium</keyword>
<evidence type="ECO:0000256" key="2">
    <source>
        <dbReference type="ARBA" id="ARBA00006024"/>
    </source>
</evidence>
<keyword evidence="3" id="KW-0813">Transport</keyword>
<reference evidence="20" key="1">
    <citation type="submission" date="2022-11" db="EMBL/GenBank/DDBJ databases">
        <title>Parathalassolutuus dongxingensis gen. nov., sp. nov., a novel member of family Oceanospirillaceae isolated from a coastal shrimp pond in Guangxi, China.</title>
        <authorList>
            <person name="Chen H."/>
        </authorList>
    </citation>
    <scope>NUCLEOTIDE SEQUENCE</scope>
    <source>
        <strain evidence="20">G-43</strain>
    </source>
</reference>
<dbReference type="InterPro" id="IPR023299">
    <property type="entry name" value="ATPase_P-typ_cyto_dom_N"/>
</dbReference>
<dbReference type="EC" id="7.2.2.9" evidence="16"/>
<keyword evidence="7 18" id="KW-0547">Nucleotide-binding</keyword>
<dbReference type="InterPro" id="IPR001757">
    <property type="entry name" value="P_typ_ATPase"/>
</dbReference>
<dbReference type="InterPro" id="IPR018303">
    <property type="entry name" value="ATPase_P-typ_P_site"/>
</dbReference>
<keyword evidence="11" id="KW-1278">Translocase</keyword>
<evidence type="ECO:0000313" key="20">
    <source>
        <dbReference type="EMBL" id="MCY0966722.1"/>
    </source>
</evidence>
<dbReference type="Pfam" id="PF00122">
    <property type="entry name" value="E1-E2_ATPase"/>
    <property type="match status" value="1"/>
</dbReference>
<evidence type="ECO:0000256" key="7">
    <source>
        <dbReference type="ARBA" id="ARBA00022741"/>
    </source>
</evidence>
<dbReference type="InterPro" id="IPR044492">
    <property type="entry name" value="P_typ_ATPase_HD_dom"/>
</dbReference>
<keyword evidence="5 18" id="KW-0479">Metal-binding</keyword>
<comment type="catalytic activity">
    <reaction evidence="17">
        <text>Cu(2+)(in) + ATP + H2O = Cu(2+)(out) + ADP + phosphate + H(+)</text>
        <dbReference type="Rhea" id="RHEA:10376"/>
        <dbReference type="ChEBI" id="CHEBI:15377"/>
        <dbReference type="ChEBI" id="CHEBI:15378"/>
        <dbReference type="ChEBI" id="CHEBI:29036"/>
        <dbReference type="ChEBI" id="CHEBI:30616"/>
        <dbReference type="ChEBI" id="CHEBI:43474"/>
        <dbReference type="ChEBI" id="CHEBI:456216"/>
        <dbReference type="EC" id="7.2.2.9"/>
    </reaction>
</comment>
<evidence type="ECO:0000256" key="6">
    <source>
        <dbReference type="ARBA" id="ARBA00022737"/>
    </source>
</evidence>
<proteinExistence type="inferred from homology"/>
<evidence type="ECO:0000256" key="16">
    <source>
        <dbReference type="ARBA" id="ARBA00038904"/>
    </source>
</evidence>
<dbReference type="SUPFAM" id="SSF55008">
    <property type="entry name" value="HMA, heavy metal-associated domain"/>
    <property type="match status" value="2"/>
</dbReference>
<keyword evidence="13" id="KW-0186">Copper</keyword>
<evidence type="ECO:0000256" key="9">
    <source>
        <dbReference type="ARBA" id="ARBA00022840"/>
    </source>
</evidence>
<dbReference type="InterPro" id="IPR059000">
    <property type="entry name" value="ATPase_P-type_domA"/>
</dbReference>
<dbReference type="PROSITE" id="PS50846">
    <property type="entry name" value="HMA_2"/>
    <property type="match status" value="2"/>
</dbReference>
<dbReference type="NCBIfam" id="TIGR01511">
    <property type="entry name" value="ATPase-IB1_Cu"/>
    <property type="match status" value="1"/>
</dbReference>
<dbReference type="EMBL" id="JAPNOA010000056">
    <property type="protein sequence ID" value="MCY0966722.1"/>
    <property type="molecule type" value="Genomic_DNA"/>
</dbReference>
<feature type="transmembrane region" description="Helical" evidence="18">
    <location>
        <begin position="236"/>
        <end position="258"/>
    </location>
</feature>
<dbReference type="InterPro" id="IPR023298">
    <property type="entry name" value="ATPase_P-typ_TM_dom_sf"/>
</dbReference>
<dbReference type="FunFam" id="2.70.150.10:FF:000002">
    <property type="entry name" value="Copper-transporting ATPase 1, putative"/>
    <property type="match status" value="1"/>
</dbReference>
<dbReference type="Gene3D" id="3.40.50.1000">
    <property type="entry name" value="HAD superfamily/HAD-like"/>
    <property type="match status" value="1"/>
</dbReference>
<dbReference type="Gene3D" id="2.70.150.10">
    <property type="entry name" value="Calcium-transporting ATPase, cytoplasmic transduction domain A"/>
    <property type="match status" value="1"/>
</dbReference>
<dbReference type="Pfam" id="PF00702">
    <property type="entry name" value="Hydrolase"/>
    <property type="match status" value="1"/>
</dbReference>
<dbReference type="AlphaFoldDB" id="A0A9X3EFP8"/>
<dbReference type="FunFam" id="3.30.70.100:FF:000005">
    <property type="entry name" value="Copper-exporting P-type ATPase A"/>
    <property type="match status" value="2"/>
</dbReference>
<feature type="transmembrane region" description="Helical" evidence="18">
    <location>
        <begin position="418"/>
        <end position="440"/>
    </location>
</feature>
<protein>
    <recommendedName>
        <fullName evidence="16">P-type Cu(2+) transporter</fullName>
        <ecNumber evidence="16">7.2.2.9</ecNumber>
    </recommendedName>
</protein>
<dbReference type="GO" id="GO:0055070">
    <property type="term" value="P:copper ion homeostasis"/>
    <property type="evidence" value="ECO:0007669"/>
    <property type="project" value="TreeGrafter"/>
</dbReference>
<dbReference type="SUPFAM" id="SSF56784">
    <property type="entry name" value="HAD-like"/>
    <property type="match status" value="1"/>
</dbReference>
<evidence type="ECO:0000256" key="18">
    <source>
        <dbReference type="RuleBase" id="RU362081"/>
    </source>
</evidence>
<dbReference type="Proteomes" id="UP001150830">
    <property type="component" value="Unassembled WGS sequence"/>
</dbReference>